<proteinExistence type="predicted"/>
<reference evidence="2 3" key="1">
    <citation type="submission" date="2016-11" db="EMBL/GenBank/DDBJ databases">
        <title>Actinomyces gypaetusis sp. nov. isolated from the vulture Gypaetus barbatus in Qinghai Tibet Plateau China.</title>
        <authorList>
            <person name="Meng X."/>
        </authorList>
    </citation>
    <scope>NUCLEOTIDE SEQUENCE [LARGE SCALE GENOMIC DNA]</scope>
    <source>
        <strain evidence="2 3">VUL4_2</strain>
    </source>
</reference>
<evidence type="ECO:0000259" key="1">
    <source>
        <dbReference type="PROSITE" id="PS51186"/>
    </source>
</evidence>
<accession>A0A1Q5PJD5</accession>
<feature type="domain" description="N-acetyltransferase" evidence="1">
    <location>
        <begin position="176"/>
        <end position="329"/>
    </location>
</feature>
<dbReference type="Pfam" id="PF00583">
    <property type="entry name" value="Acetyltransf_1"/>
    <property type="match status" value="1"/>
</dbReference>
<comment type="caution">
    <text evidence="2">The sequence shown here is derived from an EMBL/GenBank/DDBJ whole genome shotgun (WGS) entry which is preliminary data.</text>
</comment>
<keyword evidence="3" id="KW-1185">Reference proteome</keyword>
<dbReference type="Proteomes" id="UP000186785">
    <property type="component" value="Unassembled WGS sequence"/>
</dbReference>
<name>A0A1Q5PJD5_9ACTO</name>
<dbReference type="Gene3D" id="3.40.630.30">
    <property type="match status" value="1"/>
</dbReference>
<dbReference type="PROSITE" id="PS51186">
    <property type="entry name" value="GNAT"/>
    <property type="match status" value="1"/>
</dbReference>
<dbReference type="STRING" id="1921764.BSR28_04485"/>
<dbReference type="GO" id="GO:0016747">
    <property type="term" value="F:acyltransferase activity, transferring groups other than amino-acyl groups"/>
    <property type="evidence" value="ECO:0007669"/>
    <property type="project" value="InterPro"/>
</dbReference>
<dbReference type="RefSeq" id="WP_073709846.1">
    <property type="nucleotide sequence ID" value="NZ_MQSU01000002.1"/>
</dbReference>
<sequence length="329" mass="36715">MNDFEIRLPEPSGGLTWRWMESDDQDVVYNLFHLIEEVDNPPYRTTLAEINQLFAQTQHWVGIVGETEDGTPKAFLHARLRLADPFEVRCNGAVTHDYRGRGIGSIIAQFQGEAGEYLARLLPPGVPVVILCSAANHSAEWEHILEAQGYSWSYTLHEMRSDLKALPEPGTPGPLIKIEPWNPDLENLVRLAALEFAPGAVNSIGRNLEQWKANRPDFAPELSFIALDRSTDRTRVAGFLLAAKYEQDWEVLGWQEGYIDLLEVGLAWRQTDVAKELVSATMHAAKAAGLDKVATAVSSHHELAATKLFGSLGFSAGNQEREYTKKINR</sequence>
<dbReference type="InterPro" id="IPR000182">
    <property type="entry name" value="GNAT_dom"/>
</dbReference>
<evidence type="ECO:0000313" key="2">
    <source>
        <dbReference type="EMBL" id="OKL45979.1"/>
    </source>
</evidence>
<evidence type="ECO:0000313" key="3">
    <source>
        <dbReference type="Proteomes" id="UP000186785"/>
    </source>
</evidence>
<dbReference type="EMBL" id="MQSV01000007">
    <property type="protein sequence ID" value="OKL45979.1"/>
    <property type="molecule type" value="Genomic_DNA"/>
</dbReference>
<dbReference type="SUPFAM" id="SSF55729">
    <property type="entry name" value="Acyl-CoA N-acyltransferases (Nat)"/>
    <property type="match status" value="1"/>
</dbReference>
<dbReference type="AlphaFoldDB" id="A0A1Q5PJD5"/>
<protein>
    <recommendedName>
        <fullName evidence="1">N-acetyltransferase domain-containing protein</fullName>
    </recommendedName>
</protein>
<dbReference type="InterPro" id="IPR016181">
    <property type="entry name" value="Acyl_CoA_acyltransferase"/>
</dbReference>
<dbReference type="OrthoDB" id="9799092at2"/>
<gene>
    <name evidence="2" type="ORF">BSR29_08340</name>
</gene>
<organism evidence="2 3">
    <name type="scientific">Boudabousia liubingyangii</name>
    <dbReference type="NCBI Taxonomy" id="1921764"/>
    <lineage>
        <taxon>Bacteria</taxon>
        <taxon>Bacillati</taxon>
        <taxon>Actinomycetota</taxon>
        <taxon>Actinomycetes</taxon>
        <taxon>Actinomycetales</taxon>
        <taxon>Actinomycetaceae</taxon>
        <taxon>Boudabousia</taxon>
    </lineage>
</organism>